<sequence length="253" mass="29600">MISILVSNEYKDGSISLNLLKKHLEKLNIKSTYVVWDKQEIKSKYALMLGVWDYSLKYDYFLEFLNECDKKKITLINSSNIVRKNSKKDYLLNISNAVPSKITDTYEISKGQIIKPLVGQSGFAVHKDKEKININDYKNKALIQPFIKHDSELCLFFIQNEFFYAKQRVKNNDFRANANYGVVVKDYKPDSELINIAKKALSEFSTQCFYARVDIFLSKPYYVNEIECIEPAMYFDEFYAQIFAKKLKELILT</sequence>
<dbReference type="Proteomes" id="UP000786183">
    <property type="component" value="Unassembled WGS sequence"/>
</dbReference>
<keyword evidence="3" id="KW-1185">Reference proteome</keyword>
<protein>
    <recommendedName>
        <fullName evidence="1">ATP-grasp fold RimK-type domain-containing protein</fullName>
    </recommendedName>
</protein>
<dbReference type="SUPFAM" id="SSF56059">
    <property type="entry name" value="Glutathione synthetase ATP-binding domain-like"/>
    <property type="match status" value="1"/>
</dbReference>
<dbReference type="PANTHER" id="PTHR39217">
    <property type="match status" value="1"/>
</dbReference>
<dbReference type="PANTHER" id="PTHR39217:SF1">
    <property type="entry name" value="GLUTATHIONE SYNTHETASE"/>
    <property type="match status" value="1"/>
</dbReference>
<gene>
    <name evidence="2" type="ORF">AVCANL283_02470</name>
</gene>
<dbReference type="EMBL" id="JACGBB010000004">
    <property type="protein sequence ID" value="MBZ7986984.1"/>
    <property type="molecule type" value="Genomic_DNA"/>
</dbReference>
<evidence type="ECO:0000313" key="3">
    <source>
        <dbReference type="Proteomes" id="UP000786183"/>
    </source>
</evidence>
<evidence type="ECO:0000313" key="2">
    <source>
        <dbReference type="EMBL" id="MBZ7986984.1"/>
    </source>
</evidence>
<organism evidence="2 3">
    <name type="scientific">Campylobacter canadensis</name>
    <dbReference type="NCBI Taxonomy" id="449520"/>
    <lineage>
        <taxon>Bacteria</taxon>
        <taxon>Pseudomonadati</taxon>
        <taxon>Campylobacterota</taxon>
        <taxon>Epsilonproteobacteria</taxon>
        <taxon>Campylobacterales</taxon>
        <taxon>Campylobacteraceae</taxon>
        <taxon>Campylobacter</taxon>
    </lineage>
</organism>
<dbReference type="RefSeq" id="WP_224325200.1">
    <property type="nucleotide sequence ID" value="NZ_JACGBB010000004.1"/>
</dbReference>
<name>A0ABS7WQF1_9BACT</name>
<evidence type="ECO:0000259" key="1">
    <source>
        <dbReference type="Pfam" id="PF08443"/>
    </source>
</evidence>
<dbReference type="Gene3D" id="3.30.470.20">
    <property type="entry name" value="ATP-grasp fold, B domain"/>
    <property type="match status" value="1"/>
</dbReference>
<comment type="caution">
    <text evidence="2">The sequence shown here is derived from an EMBL/GenBank/DDBJ whole genome shotgun (WGS) entry which is preliminary data.</text>
</comment>
<dbReference type="InterPro" id="IPR053191">
    <property type="entry name" value="DcsG_Biosynth_Enzyme"/>
</dbReference>
<dbReference type="Pfam" id="PF08443">
    <property type="entry name" value="RimK"/>
    <property type="match status" value="1"/>
</dbReference>
<accession>A0ABS7WQF1</accession>
<proteinExistence type="predicted"/>
<dbReference type="InterPro" id="IPR013651">
    <property type="entry name" value="ATP-grasp_RimK-type"/>
</dbReference>
<reference evidence="2 3" key="1">
    <citation type="submission" date="2020-07" db="EMBL/GenBank/DDBJ databases">
        <title>Transfer of Campylobacter canadensis to the novel genus Avispirillum gen. nov., that also includes two novel species recovered from migratory waterfowl: Avispirillum anseris sp. nov. and Avispirillum brantae sp. nov.</title>
        <authorList>
            <person name="Miller W.G."/>
            <person name="Chapman M.H."/>
            <person name="Yee E."/>
            <person name="Inglis G.D."/>
        </authorList>
    </citation>
    <scope>NUCLEOTIDE SEQUENCE [LARGE SCALE GENOMIC DNA]</scope>
    <source>
        <strain evidence="2 3">L283</strain>
    </source>
</reference>
<feature type="domain" description="ATP-grasp fold RimK-type" evidence="1">
    <location>
        <begin position="96"/>
        <end position="226"/>
    </location>
</feature>